<evidence type="ECO:0000313" key="2">
    <source>
        <dbReference type="EMBL" id="CAE1257686.1"/>
    </source>
</evidence>
<sequence length="438" mass="50331">MVVDFFRRNGHWLRATRFILDYQCSPDVFEESLLVPALQSGNLHTLLDHMLLIDTTLEKWGPYFTSMCRYLVNHKFYHVLYEVQLFMKDFIRASVTCTRYFFLGSAQSYRDLASRINFLQNAEQHLHSYLEPSHWGNVPRPQILTNSSPGATPQRSVCLKSSMEMEETAVRLAKSPAEIKKQIFRINLQIEVTKFLETCLNRADSSAANVAVNHVASHKYGPPTLFGNTQVRIDLVTMVLMSCDSCDDDRKKGFEIALKIIKEYKLDKKTVFCHAGRGLVKLHRYDDIKYLVNWITIMKLGDSKMCDAVIDACMVGIADQRHTFSESQIKESGSLIDCMKADSNKINAYILLGKLKTAYLLAVKSNNIEEIKHISREAGRLGQMAQDETVSLLLPDKMLPVFLWSVLDFFLVYKTRVFFISTSRLLVPMYDKFFLNEH</sequence>
<comment type="caution">
    <text evidence="2">The sequence shown here is derived from an EMBL/GenBank/DDBJ whole genome shotgun (WGS) entry which is preliminary data.</text>
</comment>
<protein>
    <submittedName>
        <fullName evidence="2">ZFYVE26</fullName>
    </submittedName>
</protein>
<dbReference type="GO" id="GO:0000724">
    <property type="term" value="P:double-strand break repair via homologous recombination"/>
    <property type="evidence" value="ECO:0007669"/>
    <property type="project" value="InterPro"/>
</dbReference>
<evidence type="ECO:0000313" key="3">
    <source>
        <dbReference type="Proteomes" id="UP000597762"/>
    </source>
</evidence>
<dbReference type="GO" id="GO:0032266">
    <property type="term" value="F:phosphatidylinositol-3-phosphate binding"/>
    <property type="evidence" value="ECO:0007669"/>
    <property type="project" value="InterPro"/>
</dbReference>
<keyword evidence="3" id="KW-1185">Reference proteome</keyword>
<dbReference type="InterPro" id="IPR028730">
    <property type="entry name" value="ZFYVE26"/>
</dbReference>
<dbReference type="EMBL" id="CAHIKZ030001247">
    <property type="protein sequence ID" value="CAE1257686.1"/>
    <property type="molecule type" value="Genomic_DNA"/>
</dbReference>
<dbReference type="Proteomes" id="UP000597762">
    <property type="component" value="Unassembled WGS sequence"/>
</dbReference>
<dbReference type="GO" id="GO:0000281">
    <property type="term" value="P:mitotic cytokinesis"/>
    <property type="evidence" value="ECO:0007669"/>
    <property type="project" value="InterPro"/>
</dbReference>
<dbReference type="PANTHER" id="PTHR46591">
    <property type="entry name" value="ZINC FINGER FYVE DOMAIN-CONTAINING PROTEIN 26"/>
    <property type="match status" value="1"/>
</dbReference>
<dbReference type="GO" id="GO:0030496">
    <property type="term" value="C:midbody"/>
    <property type="evidence" value="ECO:0007669"/>
    <property type="project" value="TreeGrafter"/>
</dbReference>
<dbReference type="InterPro" id="IPR057946">
    <property type="entry name" value="TPR_ZFYVE26"/>
</dbReference>
<gene>
    <name evidence="2" type="ORF">SPHA_30887</name>
</gene>
<name>A0A812CCD6_ACAPH</name>
<dbReference type="Pfam" id="PF25569">
    <property type="entry name" value="TPR_ZFYVE26"/>
    <property type="match status" value="1"/>
</dbReference>
<proteinExistence type="predicted"/>
<dbReference type="OrthoDB" id="1936617at2759"/>
<reference evidence="2" key="1">
    <citation type="submission" date="2021-01" db="EMBL/GenBank/DDBJ databases">
        <authorList>
            <person name="Li R."/>
            <person name="Bekaert M."/>
        </authorList>
    </citation>
    <scope>NUCLEOTIDE SEQUENCE</scope>
    <source>
        <strain evidence="2">Farmed</strain>
    </source>
</reference>
<feature type="domain" description="ZFYVE26-like TPR repeats" evidence="1">
    <location>
        <begin position="268"/>
        <end position="385"/>
    </location>
</feature>
<dbReference type="GO" id="GO:0005813">
    <property type="term" value="C:centrosome"/>
    <property type="evidence" value="ECO:0007669"/>
    <property type="project" value="TreeGrafter"/>
</dbReference>
<evidence type="ECO:0000259" key="1">
    <source>
        <dbReference type="Pfam" id="PF25569"/>
    </source>
</evidence>
<dbReference type="PANTHER" id="PTHR46591:SF1">
    <property type="entry name" value="ZINC FINGER FYVE DOMAIN-CONTAINING PROTEIN 26"/>
    <property type="match status" value="1"/>
</dbReference>
<dbReference type="GO" id="GO:0032465">
    <property type="term" value="P:regulation of cytokinesis"/>
    <property type="evidence" value="ECO:0007669"/>
    <property type="project" value="TreeGrafter"/>
</dbReference>
<organism evidence="2 3">
    <name type="scientific">Acanthosepion pharaonis</name>
    <name type="common">Pharaoh cuttlefish</name>
    <name type="synonym">Sepia pharaonis</name>
    <dbReference type="NCBI Taxonomy" id="158019"/>
    <lineage>
        <taxon>Eukaryota</taxon>
        <taxon>Metazoa</taxon>
        <taxon>Spiralia</taxon>
        <taxon>Lophotrochozoa</taxon>
        <taxon>Mollusca</taxon>
        <taxon>Cephalopoda</taxon>
        <taxon>Coleoidea</taxon>
        <taxon>Decapodiformes</taxon>
        <taxon>Sepiida</taxon>
        <taxon>Sepiina</taxon>
        <taxon>Sepiidae</taxon>
        <taxon>Acanthosepion</taxon>
    </lineage>
</organism>
<dbReference type="AlphaFoldDB" id="A0A812CCD6"/>
<dbReference type="GO" id="GO:0005765">
    <property type="term" value="C:lysosomal membrane"/>
    <property type="evidence" value="ECO:0007669"/>
    <property type="project" value="TreeGrafter"/>
</dbReference>
<accession>A0A812CCD6</accession>